<reference evidence="2 3" key="1">
    <citation type="submission" date="2020-04" db="EMBL/GenBank/DDBJ databases">
        <title>Flammeovirga sp. SR4, a novel species isolated from seawater.</title>
        <authorList>
            <person name="Wang X."/>
        </authorList>
    </citation>
    <scope>NUCLEOTIDE SEQUENCE [LARGE SCALE GENOMIC DNA]</scope>
    <source>
        <strain evidence="2 3">SR4</strain>
    </source>
</reference>
<organism evidence="2 3">
    <name type="scientific">Flammeovirga agarivorans</name>
    <dbReference type="NCBI Taxonomy" id="2726742"/>
    <lineage>
        <taxon>Bacteria</taxon>
        <taxon>Pseudomonadati</taxon>
        <taxon>Bacteroidota</taxon>
        <taxon>Cytophagia</taxon>
        <taxon>Cytophagales</taxon>
        <taxon>Flammeovirgaceae</taxon>
        <taxon>Flammeovirga</taxon>
    </lineage>
</organism>
<feature type="transmembrane region" description="Helical" evidence="1">
    <location>
        <begin position="34"/>
        <end position="51"/>
    </location>
</feature>
<sequence length="60" mass="6818">MEKRPPYLKWIVTGAIITLIPLQIFAYFTGFKQLVPIGTSLGSVIYLIIKINQHKKDTAE</sequence>
<evidence type="ECO:0000313" key="2">
    <source>
        <dbReference type="EMBL" id="NLR91987.1"/>
    </source>
</evidence>
<dbReference type="RefSeq" id="WP_168882695.1">
    <property type="nucleotide sequence ID" value="NZ_JABAIL010000003.1"/>
</dbReference>
<keyword evidence="3" id="KW-1185">Reference proteome</keyword>
<keyword evidence="1" id="KW-1133">Transmembrane helix</keyword>
<name>A0A7X8SKV1_9BACT</name>
<dbReference type="Proteomes" id="UP000585050">
    <property type="component" value="Unassembled WGS sequence"/>
</dbReference>
<evidence type="ECO:0000313" key="3">
    <source>
        <dbReference type="Proteomes" id="UP000585050"/>
    </source>
</evidence>
<comment type="caution">
    <text evidence="2">The sequence shown here is derived from an EMBL/GenBank/DDBJ whole genome shotgun (WGS) entry which is preliminary data.</text>
</comment>
<accession>A0A7X8SKV1</accession>
<gene>
    <name evidence="2" type="ORF">HGP29_12250</name>
</gene>
<proteinExistence type="predicted"/>
<evidence type="ECO:0000256" key="1">
    <source>
        <dbReference type="SAM" id="Phobius"/>
    </source>
</evidence>
<protein>
    <submittedName>
        <fullName evidence="2">Uncharacterized protein</fullName>
    </submittedName>
</protein>
<dbReference type="AlphaFoldDB" id="A0A7X8SKV1"/>
<keyword evidence="1" id="KW-0812">Transmembrane</keyword>
<dbReference type="EMBL" id="JABAIL010000003">
    <property type="protein sequence ID" value="NLR91987.1"/>
    <property type="molecule type" value="Genomic_DNA"/>
</dbReference>
<feature type="transmembrane region" description="Helical" evidence="1">
    <location>
        <begin position="7"/>
        <end position="28"/>
    </location>
</feature>
<keyword evidence="1" id="KW-0472">Membrane</keyword>